<evidence type="ECO:0000313" key="2">
    <source>
        <dbReference type="Proteomes" id="UP001314229"/>
    </source>
</evidence>
<dbReference type="Proteomes" id="UP001314229">
    <property type="component" value="Unassembled WGS sequence"/>
</dbReference>
<comment type="caution">
    <text evidence="1">The sequence shown here is derived from an EMBL/GenBank/DDBJ whole genome shotgun (WGS) entry which is preliminary data.</text>
</comment>
<evidence type="ECO:0000313" key="1">
    <source>
        <dbReference type="EMBL" id="CAK6978549.1"/>
    </source>
</evidence>
<reference evidence="1 2" key="1">
    <citation type="submission" date="2024-01" db="EMBL/GenBank/DDBJ databases">
        <authorList>
            <person name="Alioto T."/>
            <person name="Alioto T."/>
            <person name="Gomez Garrido J."/>
        </authorList>
    </citation>
    <scope>NUCLEOTIDE SEQUENCE [LARGE SCALE GENOMIC DNA]</scope>
</reference>
<proteinExistence type="predicted"/>
<dbReference type="EMBL" id="CAWUFR010000495">
    <property type="protein sequence ID" value="CAK6978549.1"/>
    <property type="molecule type" value="Genomic_DNA"/>
</dbReference>
<sequence>MTVSICLDLTLDQLTGSQRPLPAAAALRCGRGAFTSNESLTPASSQRLGGVTVSDRDYAAALIGVQAEAPSPQQL</sequence>
<dbReference type="AlphaFoldDB" id="A0AAV1Q531"/>
<accession>A0AAV1Q531</accession>
<name>A0AAV1Q531_SCOSC</name>
<organism evidence="1 2">
    <name type="scientific">Scomber scombrus</name>
    <name type="common">Atlantic mackerel</name>
    <name type="synonym">Scomber vernalis</name>
    <dbReference type="NCBI Taxonomy" id="13677"/>
    <lineage>
        <taxon>Eukaryota</taxon>
        <taxon>Metazoa</taxon>
        <taxon>Chordata</taxon>
        <taxon>Craniata</taxon>
        <taxon>Vertebrata</taxon>
        <taxon>Euteleostomi</taxon>
        <taxon>Actinopterygii</taxon>
        <taxon>Neopterygii</taxon>
        <taxon>Teleostei</taxon>
        <taxon>Neoteleostei</taxon>
        <taxon>Acanthomorphata</taxon>
        <taxon>Pelagiaria</taxon>
        <taxon>Scombriformes</taxon>
        <taxon>Scombridae</taxon>
        <taxon>Scomber</taxon>
    </lineage>
</organism>
<keyword evidence="2" id="KW-1185">Reference proteome</keyword>
<gene>
    <name evidence="1" type="ORF">FSCOSCO3_A007056</name>
</gene>
<protein>
    <submittedName>
        <fullName evidence="1">Uncharacterized protein</fullName>
    </submittedName>
</protein>